<sequence>MVILRTGSLSFDILSSSKRKIQNGLAQQRGDSRYLFLFTVSVNEQNNQSEEDHKEILININCPLKLILNYIRNVVGLDDTTEFDLCDEINCQLRKTSFFESHILGLNVFQANLTYIIITFERDINGQMINITPLLSGKIMKKCNDILIKFAFPKRNLSAKSSLKKGNNTHRI</sequence>
<dbReference type="EMBL" id="KZ288416">
    <property type="protein sequence ID" value="PBC26039.1"/>
    <property type="molecule type" value="Genomic_DNA"/>
</dbReference>
<dbReference type="Pfam" id="PF15874">
    <property type="entry name" value="Il2rg"/>
    <property type="match status" value="1"/>
</dbReference>
<reference evidence="1 2" key="1">
    <citation type="submission" date="2014-07" db="EMBL/GenBank/DDBJ databases">
        <title>Genomic and transcriptomic analysis on Apis cerana provide comprehensive insights into honey bee biology.</title>
        <authorList>
            <person name="Diao Q."/>
            <person name="Sun L."/>
            <person name="Zheng H."/>
            <person name="Zheng H."/>
            <person name="Xu S."/>
            <person name="Wang S."/>
            <person name="Zeng Z."/>
            <person name="Hu F."/>
            <person name="Su S."/>
            <person name="Wu J."/>
        </authorList>
    </citation>
    <scope>NUCLEOTIDE SEQUENCE [LARGE SCALE GENOMIC DNA]</scope>
    <source>
        <tissue evidence="1">Pupae without intestine</tissue>
    </source>
</reference>
<dbReference type="InterPro" id="IPR039471">
    <property type="entry name" value="CXorf65-like"/>
</dbReference>
<organism evidence="1 2">
    <name type="scientific">Apis cerana cerana</name>
    <name type="common">Oriental honeybee</name>
    <dbReference type="NCBI Taxonomy" id="94128"/>
    <lineage>
        <taxon>Eukaryota</taxon>
        <taxon>Metazoa</taxon>
        <taxon>Ecdysozoa</taxon>
        <taxon>Arthropoda</taxon>
        <taxon>Hexapoda</taxon>
        <taxon>Insecta</taxon>
        <taxon>Pterygota</taxon>
        <taxon>Neoptera</taxon>
        <taxon>Endopterygota</taxon>
        <taxon>Hymenoptera</taxon>
        <taxon>Apocrita</taxon>
        <taxon>Aculeata</taxon>
        <taxon>Apoidea</taxon>
        <taxon>Anthophila</taxon>
        <taxon>Apidae</taxon>
        <taxon>Apis</taxon>
    </lineage>
</organism>
<name>A0A2A3E4F4_APICC</name>
<gene>
    <name evidence="1" type="ORF">APICC_04844</name>
</gene>
<proteinExistence type="predicted"/>
<dbReference type="OrthoDB" id="2109241at2759"/>
<accession>A0A2A3E4F4</accession>
<dbReference type="AlphaFoldDB" id="A0A2A3E4F4"/>
<keyword evidence="2" id="KW-1185">Reference proteome</keyword>
<evidence type="ECO:0000313" key="2">
    <source>
        <dbReference type="Proteomes" id="UP000242457"/>
    </source>
</evidence>
<dbReference type="Proteomes" id="UP000242457">
    <property type="component" value="Unassembled WGS sequence"/>
</dbReference>
<evidence type="ECO:0000313" key="1">
    <source>
        <dbReference type="EMBL" id="PBC26039.1"/>
    </source>
</evidence>
<protein>
    <submittedName>
        <fullName evidence="1">Uncharacterized protein</fullName>
    </submittedName>
</protein>